<dbReference type="PRINTS" id="PR00420">
    <property type="entry name" value="RNGMNOXGNASE"/>
</dbReference>
<dbReference type="InterPro" id="IPR006905">
    <property type="entry name" value="Flavin_halogenase"/>
</dbReference>
<dbReference type="RefSeq" id="WP_106187766.1">
    <property type="nucleotide sequence ID" value="NZ_PVTF01000004.1"/>
</dbReference>
<keyword evidence="3" id="KW-1185">Reference proteome</keyword>
<comment type="caution">
    <text evidence="2">The sequence shown here is derived from an EMBL/GenBank/DDBJ whole genome shotgun (WGS) entry which is preliminary data.</text>
</comment>
<dbReference type="EMBL" id="PVTF01000004">
    <property type="protein sequence ID" value="PRY42350.1"/>
    <property type="molecule type" value="Genomic_DNA"/>
</dbReference>
<dbReference type="PANTHER" id="PTHR43747:SF1">
    <property type="entry name" value="SLR1998 PROTEIN"/>
    <property type="match status" value="1"/>
</dbReference>
<gene>
    <name evidence="2" type="ORF">CLV43_104181</name>
</gene>
<accession>A0A2T0T9M0</accession>
<sequence length="436" mass="47493">MSSPSAEYDAIVIGGGPAGSAAAWTLANRGHSVLVLDRQPFPRFHIGESMLTYAAALFERLGLGDRLRSEFPIKTGAEFCDTDGKVTRVDFADQGGGRVETTFQVERADFDEMLLDNAAKAGAEVIHEAKVTKVLVEGGRVAGVVVAIGDASHTVRARQVVDASGRAGVIANQHFRSRRISERLRMLAVFKHYDGIDEATNPGVEGDIVIGSHTEGWVWSIPIRPGKLSVGTVSSPAVYQRVGDPEQVFAEHVDRIPRIRQRIADATAVTELKSESDYSYHTEDLAGPGFFVAGDAGCFVDPIFSAGVYLATSSGLRAGELAASALEGELSEEDAVDQYTRFYKTGYDCYFRLIYAFYDHDFKIGSFLKSTGVWVDPRWVARLLGGDFWSEKNALANHLRSIEDFDTFAPFEPLYGCPVYPEIDATEEKGMVLGIG</sequence>
<dbReference type="InterPro" id="IPR050816">
    <property type="entry name" value="Flavin-dep_Halogenase_NPB"/>
</dbReference>
<organism evidence="2 3">
    <name type="scientific">Umezawaea tangerina</name>
    <dbReference type="NCBI Taxonomy" id="84725"/>
    <lineage>
        <taxon>Bacteria</taxon>
        <taxon>Bacillati</taxon>
        <taxon>Actinomycetota</taxon>
        <taxon>Actinomycetes</taxon>
        <taxon>Pseudonocardiales</taxon>
        <taxon>Pseudonocardiaceae</taxon>
        <taxon>Umezawaea</taxon>
    </lineage>
</organism>
<dbReference type="Pfam" id="PF13450">
    <property type="entry name" value="NAD_binding_8"/>
    <property type="match status" value="1"/>
</dbReference>
<name>A0A2T0T9M0_9PSEU</name>
<dbReference type="AlphaFoldDB" id="A0A2T0T9M0"/>
<dbReference type="Gene3D" id="3.50.50.60">
    <property type="entry name" value="FAD/NAD(P)-binding domain"/>
    <property type="match status" value="1"/>
</dbReference>
<comment type="similarity">
    <text evidence="1">Belongs to the flavin-dependent halogenase family. Bacterial tryptophan halogenase subfamily.</text>
</comment>
<evidence type="ECO:0000313" key="3">
    <source>
        <dbReference type="Proteomes" id="UP000239494"/>
    </source>
</evidence>
<protein>
    <submittedName>
        <fullName evidence="2">FADH2-dependent halogenase/halogenation protein CepH</fullName>
    </submittedName>
</protein>
<dbReference type="GO" id="GO:0004497">
    <property type="term" value="F:monooxygenase activity"/>
    <property type="evidence" value="ECO:0007669"/>
    <property type="project" value="InterPro"/>
</dbReference>
<dbReference type="OrthoDB" id="103324at2"/>
<evidence type="ECO:0000256" key="1">
    <source>
        <dbReference type="ARBA" id="ARBA00038396"/>
    </source>
</evidence>
<dbReference type="Pfam" id="PF04820">
    <property type="entry name" value="Trp_halogenase"/>
    <property type="match status" value="1"/>
</dbReference>
<dbReference type="InterPro" id="IPR036188">
    <property type="entry name" value="FAD/NAD-bd_sf"/>
</dbReference>
<dbReference type="PANTHER" id="PTHR43747">
    <property type="entry name" value="FAD-BINDING PROTEIN"/>
    <property type="match status" value="1"/>
</dbReference>
<dbReference type="SUPFAM" id="SSF51905">
    <property type="entry name" value="FAD/NAD(P)-binding domain"/>
    <property type="match status" value="1"/>
</dbReference>
<proteinExistence type="inferred from homology"/>
<evidence type="ECO:0000313" key="2">
    <source>
        <dbReference type="EMBL" id="PRY42350.1"/>
    </source>
</evidence>
<reference evidence="2 3" key="1">
    <citation type="submission" date="2018-03" db="EMBL/GenBank/DDBJ databases">
        <title>Genomic Encyclopedia of Archaeal and Bacterial Type Strains, Phase II (KMG-II): from individual species to whole genera.</title>
        <authorList>
            <person name="Goeker M."/>
        </authorList>
    </citation>
    <scope>NUCLEOTIDE SEQUENCE [LARGE SCALE GENOMIC DNA]</scope>
    <source>
        <strain evidence="2 3">DSM 44720</strain>
    </source>
</reference>
<dbReference type="Proteomes" id="UP000239494">
    <property type="component" value="Unassembled WGS sequence"/>
</dbReference>